<feature type="compositionally biased region" description="Polar residues" evidence="1">
    <location>
        <begin position="1"/>
        <end position="22"/>
    </location>
</feature>
<dbReference type="Gene3D" id="3.60.15.10">
    <property type="entry name" value="Ribonuclease Z/Hydroxyacylglutathione hydrolase-like"/>
    <property type="match status" value="1"/>
</dbReference>
<dbReference type="InterPro" id="IPR036866">
    <property type="entry name" value="RibonucZ/Hydroxyglut_hydro"/>
</dbReference>
<dbReference type="OrthoDB" id="332863at2759"/>
<protein>
    <submittedName>
        <fullName evidence="4">Metallo-hydrolase/oxidoreductase</fullName>
    </submittedName>
</protein>
<evidence type="ECO:0000313" key="3">
    <source>
        <dbReference type="Proteomes" id="UP000504637"/>
    </source>
</evidence>
<dbReference type="Pfam" id="PF12706">
    <property type="entry name" value="Lactamase_B_2"/>
    <property type="match status" value="1"/>
</dbReference>
<dbReference type="GO" id="GO:0005737">
    <property type="term" value="C:cytoplasm"/>
    <property type="evidence" value="ECO:0007669"/>
    <property type="project" value="TreeGrafter"/>
</dbReference>
<proteinExistence type="predicted"/>
<dbReference type="PANTHER" id="PTHR15032:SF4">
    <property type="entry name" value="N-ACYL-PHOSPHATIDYLETHANOLAMINE-HYDROLYZING PHOSPHOLIPASE D"/>
    <property type="match status" value="1"/>
</dbReference>
<dbReference type="InterPro" id="IPR001279">
    <property type="entry name" value="Metallo-B-lactamas"/>
</dbReference>
<dbReference type="GO" id="GO:0070291">
    <property type="term" value="P:N-acylethanolamine metabolic process"/>
    <property type="evidence" value="ECO:0007669"/>
    <property type="project" value="TreeGrafter"/>
</dbReference>
<reference evidence="4" key="1">
    <citation type="submission" date="2020-01" db="EMBL/GenBank/DDBJ databases">
        <authorList>
            <consortium name="DOE Joint Genome Institute"/>
            <person name="Haridas S."/>
            <person name="Albert R."/>
            <person name="Binder M."/>
            <person name="Bloem J."/>
            <person name="Labutti K."/>
            <person name="Salamov A."/>
            <person name="Andreopoulos B."/>
            <person name="Baker S.E."/>
            <person name="Barry K."/>
            <person name="Bills G."/>
            <person name="Bluhm B.H."/>
            <person name="Cannon C."/>
            <person name="Castanera R."/>
            <person name="Culley D.E."/>
            <person name="Daum C."/>
            <person name="Ezra D."/>
            <person name="Gonzalez J.B."/>
            <person name="Henrissat B."/>
            <person name="Kuo A."/>
            <person name="Liang C."/>
            <person name="Lipzen A."/>
            <person name="Lutzoni F."/>
            <person name="Magnuson J."/>
            <person name="Mondo S."/>
            <person name="Nolan M."/>
            <person name="Ohm R."/>
            <person name="Pangilinan J."/>
            <person name="Park H.-J."/>
            <person name="Ramirez L."/>
            <person name="Alfaro M."/>
            <person name="Sun H."/>
            <person name="Tritt A."/>
            <person name="Yoshinaga Y."/>
            <person name="Zwiers L.-H."/>
            <person name="Turgeon B.G."/>
            <person name="Goodwin S.B."/>
            <person name="Spatafora J.W."/>
            <person name="Crous P.W."/>
            <person name="Grigoriev I.V."/>
        </authorList>
    </citation>
    <scope>NUCLEOTIDE SEQUENCE</scope>
    <source>
        <strain evidence="4">CBS 342.82</strain>
    </source>
</reference>
<feature type="domain" description="Metallo-beta-lactamase" evidence="2">
    <location>
        <begin position="123"/>
        <end position="344"/>
    </location>
</feature>
<dbReference type="GO" id="GO:0070290">
    <property type="term" value="F:N-acylphosphatidylethanolamine-specific phospholipase D activity"/>
    <property type="evidence" value="ECO:0007669"/>
    <property type="project" value="TreeGrafter"/>
</dbReference>
<evidence type="ECO:0000313" key="4">
    <source>
        <dbReference type="RefSeq" id="XP_033460090.1"/>
    </source>
</evidence>
<accession>A0A6J3M6B1</accession>
<dbReference type="GeneID" id="54359177"/>
<reference evidence="4" key="3">
    <citation type="submission" date="2025-08" db="UniProtKB">
        <authorList>
            <consortium name="RefSeq"/>
        </authorList>
    </citation>
    <scope>IDENTIFICATION</scope>
    <source>
        <strain evidence="4">CBS 342.82</strain>
    </source>
</reference>
<organism evidence="4">
    <name type="scientific">Dissoconium aciculare CBS 342.82</name>
    <dbReference type="NCBI Taxonomy" id="1314786"/>
    <lineage>
        <taxon>Eukaryota</taxon>
        <taxon>Fungi</taxon>
        <taxon>Dikarya</taxon>
        <taxon>Ascomycota</taxon>
        <taxon>Pezizomycotina</taxon>
        <taxon>Dothideomycetes</taxon>
        <taxon>Dothideomycetidae</taxon>
        <taxon>Mycosphaerellales</taxon>
        <taxon>Dissoconiaceae</taxon>
        <taxon>Dissoconium</taxon>
    </lineage>
</organism>
<name>A0A6J3M6B1_9PEZI</name>
<dbReference type="GO" id="GO:0070292">
    <property type="term" value="P:N-acylphosphatidylethanolamine metabolic process"/>
    <property type="evidence" value="ECO:0007669"/>
    <property type="project" value="TreeGrafter"/>
</dbReference>
<dbReference type="Proteomes" id="UP000504637">
    <property type="component" value="Unplaced"/>
</dbReference>
<reference evidence="4" key="2">
    <citation type="submission" date="2020-04" db="EMBL/GenBank/DDBJ databases">
        <authorList>
            <consortium name="NCBI Genome Project"/>
        </authorList>
    </citation>
    <scope>NUCLEOTIDE SEQUENCE</scope>
    <source>
        <strain evidence="4">CBS 342.82</strain>
    </source>
</reference>
<dbReference type="PANTHER" id="PTHR15032">
    <property type="entry name" value="N-ACYL-PHOSPHATIDYLETHANOLAMINE-HYDROLYZING PHOSPHOLIPASE D"/>
    <property type="match status" value="1"/>
</dbReference>
<sequence length="394" mass="44034">MSNSSRTITTTKLPSRSPNPTNSKDHHIDSKPSGFKNPWPSWPPRKLSFSEILYLRFGSHDEKNNIPVPQGPNGTRSEELVRILPKLTWGSGDSTRLRATWIGHSSFLVETPGLIKGATRGVRILFDPVFAERTSPFTWIGPKRYTPPPCTAEDLPDVDVICISHSHYDHLDIKTVKQLYAKLKGRVVFVVPLKLKKWFLKNIRCQDDDVVELDWWESCRVSTEDYGSIDVVGCPAQHGSGRTIWDTGRTLWCGFSIECRNPDDPERDRRLYYAGDTAYQAVTAPSPCPAFKEIGSTLGPFDLAFIPIGLYSPPSFMSAVHVTPEQALSIHKDVQAKRSLGMHYGTVRGGISKAFEDVRDPPRRWREIAEKEGLCADWTGNGVGLCDIGETVAV</sequence>
<gene>
    <name evidence="4" type="ORF">K489DRAFT_319336</name>
</gene>
<evidence type="ECO:0000256" key="1">
    <source>
        <dbReference type="SAM" id="MobiDB-lite"/>
    </source>
</evidence>
<dbReference type="SUPFAM" id="SSF56281">
    <property type="entry name" value="Metallo-hydrolase/oxidoreductase"/>
    <property type="match status" value="1"/>
</dbReference>
<evidence type="ECO:0000259" key="2">
    <source>
        <dbReference type="Pfam" id="PF12706"/>
    </source>
</evidence>
<dbReference type="RefSeq" id="XP_033460090.1">
    <property type="nucleotide sequence ID" value="XM_033601377.1"/>
</dbReference>
<feature type="region of interest" description="Disordered" evidence="1">
    <location>
        <begin position="1"/>
        <end position="39"/>
    </location>
</feature>
<keyword evidence="3" id="KW-1185">Reference proteome</keyword>
<dbReference type="AlphaFoldDB" id="A0A6J3M6B1"/>